<protein>
    <submittedName>
        <fullName evidence="2">Transposase</fullName>
    </submittedName>
</protein>
<name>A0AAI8FLY7_9BURK</name>
<feature type="compositionally biased region" description="Low complexity" evidence="1">
    <location>
        <begin position="66"/>
        <end position="81"/>
    </location>
</feature>
<keyword evidence="3" id="KW-1185">Reference proteome</keyword>
<evidence type="ECO:0000313" key="3">
    <source>
        <dbReference type="Proteomes" id="UP000029424"/>
    </source>
</evidence>
<evidence type="ECO:0000256" key="1">
    <source>
        <dbReference type="SAM" id="MobiDB-lite"/>
    </source>
</evidence>
<feature type="region of interest" description="Disordered" evidence="1">
    <location>
        <begin position="108"/>
        <end position="136"/>
    </location>
</feature>
<feature type="region of interest" description="Disordered" evidence="1">
    <location>
        <begin position="182"/>
        <end position="206"/>
    </location>
</feature>
<dbReference type="Proteomes" id="UP000029424">
    <property type="component" value="Chromosome 1"/>
</dbReference>
<proteinExistence type="predicted"/>
<feature type="region of interest" description="Disordered" evidence="1">
    <location>
        <begin position="59"/>
        <end position="92"/>
    </location>
</feature>
<sequence>MQRVALVGIDLGRHSFHLHGRDRHGKAVFRKKVSRKQWIECFAAFHACKVVREACAGRANWPAPGSRSSSSRRNSCVPSSRATRTASWMPRRSVRRLRARPCALSTEGRIATNAVSTASGSRIADPRPHEGRQPDAWLSARIRHRPADRSASRQEHPASAGAMRSCLHAAARPPERSIGRLGAHHAHATARQCGRLRVGKQAHAYR</sequence>
<feature type="compositionally biased region" description="Basic residues" evidence="1">
    <location>
        <begin position="197"/>
        <end position="206"/>
    </location>
</feature>
<dbReference type="AlphaFoldDB" id="A0AAI8FLY7"/>
<accession>A0AAI8FLY7</accession>
<dbReference type="KEGG" id="bok:DM82_1478"/>
<dbReference type="EMBL" id="CP008726">
    <property type="protein sequence ID" value="AIO65250.1"/>
    <property type="molecule type" value="Genomic_DNA"/>
</dbReference>
<gene>
    <name evidence="2" type="ORF">DM82_1478</name>
</gene>
<feature type="compositionally biased region" description="Basic and acidic residues" evidence="1">
    <location>
        <begin position="124"/>
        <end position="133"/>
    </location>
</feature>
<organism evidence="2 3">
    <name type="scientific">Burkholderia oklahomensis</name>
    <dbReference type="NCBI Taxonomy" id="342113"/>
    <lineage>
        <taxon>Bacteria</taxon>
        <taxon>Pseudomonadati</taxon>
        <taxon>Pseudomonadota</taxon>
        <taxon>Betaproteobacteria</taxon>
        <taxon>Burkholderiales</taxon>
        <taxon>Burkholderiaceae</taxon>
        <taxon>Burkholderia</taxon>
        <taxon>pseudomallei group</taxon>
    </lineage>
</organism>
<reference evidence="2 3" key="1">
    <citation type="submission" date="2014-06" db="EMBL/GenBank/DDBJ databases">
        <authorList>
            <person name="Bishop-Lilly K.A."/>
            <person name="Broomall S.M."/>
            <person name="Chain P.S."/>
            <person name="Chertkov O."/>
            <person name="Coyne S.R."/>
            <person name="Daligault H.E."/>
            <person name="Davenport K.W."/>
            <person name="Erkkila T."/>
            <person name="Frey K.G."/>
            <person name="Gibbons H.S."/>
            <person name="Gu W."/>
            <person name="Jaissle J."/>
            <person name="Johnson S.L."/>
            <person name="Koroleva G.I."/>
            <person name="Ladner J.T."/>
            <person name="Lo C.-C."/>
            <person name="Minogue T.D."/>
            <person name="Munk C."/>
            <person name="Palacios G.F."/>
            <person name="Redden C.L."/>
            <person name="Rosenzweig C.N."/>
            <person name="Scholz M.B."/>
            <person name="Teshima H."/>
            <person name="Xu Y."/>
        </authorList>
    </citation>
    <scope>NUCLEOTIDE SEQUENCE [LARGE SCALE GENOMIC DNA]</scope>
    <source>
        <strain evidence="2 3">EO147</strain>
    </source>
</reference>
<evidence type="ECO:0000313" key="2">
    <source>
        <dbReference type="EMBL" id="AIO65250.1"/>
    </source>
</evidence>